<organism evidence="2 3">
    <name type="scientific">Tumebacillus algifaecis</name>
    <dbReference type="NCBI Taxonomy" id="1214604"/>
    <lineage>
        <taxon>Bacteria</taxon>
        <taxon>Bacillati</taxon>
        <taxon>Bacillota</taxon>
        <taxon>Bacilli</taxon>
        <taxon>Bacillales</taxon>
        <taxon>Alicyclobacillaceae</taxon>
        <taxon>Tumebacillus</taxon>
    </lineage>
</organism>
<dbReference type="EMBL" id="CP022657">
    <property type="protein sequence ID" value="ASS73674.1"/>
    <property type="molecule type" value="Genomic_DNA"/>
</dbReference>
<dbReference type="AlphaFoldDB" id="A0A223CWU5"/>
<sequence length="1189" mass="139551">MIFKFGRRKNILDTNHPEIIKAVQNDRLVFFIGSGFSRELGFPDWKGLLKEIIQALLPTNPNYDLLIQTLDEGFLTEIEVLEKLQKHKKDVLEVLARTFQLHQANNSKLNKHRKLWKITKKFITTNYDKALETANQSSNKVVYDNEFYVAKLNVEDNYVFKLHGCIEDPSRCILFEENYKELYNGHSAAIETLKKIGSDKTIIFLGFSLADPFVKKQFDYINNVYKGMQNKHFIITTSGEDFETYVEPIKIDNWGEALDQLLDSLVVLKENVVQTSMTRLIDVLEPSTQIHKTKEIIVASDIRIAILIATPINKQFDYDFDKIASHFSNLNITIDFFHLSVEALNNLEGFDYLLLFTESVQGKIVVEDDNFKAKTQSIQELEREIFDDQIKGIFLFIDKEVEMDTTNISLPIVAQKFGNGKLSRFVFSTFKKAKASLLTEAVIINQDSLVLTKVESGSATINKKKSPLSKRIEPKNLKTFVGRGTDLEVLVRKILDIKQSILTIKGSGGIGKTTIIKKLAVEFSDRNYFVDGIFFIDCENIIDFQSFEYKVAMCFDLENSIDLMAYIKQDERKLSSLIIFDNFESLLYIEAEEIRKIKNLVSFICDYATVVITSREWIGLDYEERYELRFFTTDEAVELFLKYYQHTINEIDMRILRADILENLLNNNPLAIKIIAKNIPKTKNMFALKEDLESDFFNTTQSGFENIFIKEADSNIERSKSLYQSIYYSYSKLAPREKLAFEILCLFPDGMHMETYKKFFEDKEIRLDMNRISDREIKSLENKSLVEITQGLLRLQSIVGRFAEHQFSRRTFDEKESYYRRAFQYVHFLVNVIDKMSKTEAFLSVVGEISENNKENFFKCLEYLDKFEFDMERKLEIILYFPHFVRSIDQRDRFEKIIIRLREHFRSVENSELLINLILHVSKFLHYSGKFDDSLKGLVELIPMHKLNQLSNEVKTSGYIINWSLQSYLLIGNALEVLRYMINNNHYNEHVFTLSLYYLGLFKSFDDLRREKVNHFFRLESSYNRNILEIHTLEDYLCNIFEKDFTEVMQVNYIKAKMGYQTAENVMKLVVVNPYTQGLQNLMLAFLETNTDRAIHLYTEAIKNLDYVKYYQTEGIFFFSKFLKAINSMEYQKWFDRGYTSAKECEYRYLIHCFESLKTGEDEPYNEYKREFPDKLDIEGFIRKHSKKP</sequence>
<dbReference type="CDD" id="cd01983">
    <property type="entry name" value="SIMIBI"/>
    <property type="match status" value="1"/>
</dbReference>
<name>A0A223CWU5_9BACL</name>
<dbReference type="Gene3D" id="3.40.50.300">
    <property type="entry name" value="P-loop containing nucleotide triphosphate hydrolases"/>
    <property type="match status" value="1"/>
</dbReference>
<dbReference type="SMART" id="SM00382">
    <property type="entry name" value="AAA"/>
    <property type="match status" value="1"/>
</dbReference>
<dbReference type="PANTHER" id="PTHR47691">
    <property type="entry name" value="REGULATOR-RELATED"/>
    <property type="match status" value="1"/>
</dbReference>
<evidence type="ECO:0000259" key="1">
    <source>
        <dbReference type="SMART" id="SM00382"/>
    </source>
</evidence>
<dbReference type="InterPro" id="IPR027417">
    <property type="entry name" value="P-loop_NTPase"/>
</dbReference>
<dbReference type="InterPro" id="IPR003593">
    <property type="entry name" value="AAA+_ATPase"/>
</dbReference>
<dbReference type="Pfam" id="PF13289">
    <property type="entry name" value="SIR2_2"/>
    <property type="match status" value="1"/>
</dbReference>
<protein>
    <recommendedName>
        <fullName evidence="1">AAA+ ATPase domain-containing protein</fullName>
    </recommendedName>
</protein>
<gene>
    <name evidence="2" type="ORF">CIG75_00905</name>
</gene>
<accession>A0A223CWU5</accession>
<dbReference type="SUPFAM" id="SSF52467">
    <property type="entry name" value="DHS-like NAD/FAD-binding domain"/>
    <property type="match status" value="1"/>
</dbReference>
<dbReference type="Proteomes" id="UP000214688">
    <property type="component" value="Chromosome"/>
</dbReference>
<dbReference type="InterPro" id="IPR029035">
    <property type="entry name" value="DHS-like_NAD/FAD-binding_dom"/>
</dbReference>
<dbReference type="SUPFAM" id="SSF52540">
    <property type="entry name" value="P-loop containing nucleoside triphosphate hydrolases"/>
    <property type="match status" value="1"/>
</dbReference>
<proteinExistence type="predicted"/>
<evidence type="ECO:0000313" key="3">
    <source>
        <dbReference type="Proteomes" id="UP000214688"/>
    </source>
</evidence>
<keyword evidence="3" id="KW-1185">Reference proteome</keyword>
<dbReference type="Pfam" id="PF20720">
    <property type="entry name" value="nSTAND3"/>
    <property type="match status" value="1"/>
</dbReference>
<dbReference type="InterPro" id="IPR049050">
    <property type="entry name" value="nSTAND3"/>
</dbReference>
<evidence type="ECO:0000313" key="2">
    <source>
        <dbReference type="EMBL" id="ASS73674.1"/>
    </source>
</evidence>
<reference evidence="2 3" key="1">
    <citation type="journal article" date="2015" name="Int. J. Syst. Evol. Microbiol.">
        <title>Tumebacillus algifaecis sp. nov., isolated from decomposing algal scum.</title>
        <authorList>
            <person name="Wu Y.F."/>
            <person name="Zhang B."/>
            <person name="Xing P."/>
            <person name="Wu Q.L."/>
            <person name="Liu S.J."/>
        </authorList>
    </citation>
    <scope>NUCLEOTIDE SEQUENCE [LARGE SCALE GENOMIC DNA]</scope>
    <source>
        <strain evidence="2 3">THMBR28</strain>
    </source>
</reference>
<dbReference type="PANTHER" id="PTHR47691:SF3">
    <property type="entry name" value="HTH-TYPE TRANSCRIPTIONAL REGULATOR RV0890C-RELATED"/>
    <property type="match status" value="1"/>
</dbReference>
<dbReference type="KEGG" id="tab:CIG75_00905"/>
<feature type="domain" description="AAA+ ATPase" evidence="1">
    <location>
        <begin position="498"/>
        <end position="641"/>
    </location>
</feature>